<dbReference type="InterPro" id="IPR036388">
    <property type="entry name" value="WH-like_DNA-bd_sf"/>
</dbReference>
<dbReference type="Pfam" id="PF02082">
    <property type="entry name" value="Rrf2"/>
    <property type="match status" value="1"/>
</dbReference>
<dbReference type="InterPro" id="IPR000944">
    <property type="entry name" value="Tscrpt_reg_Rrf2"/>
</dbReference>
<protein>
    <submittedName>
        <fullName evidence="1">Rrf2 family transcriptional regulator</fullName>
    </submittedName>
</protein>
<dbReference type="SUPFAM" id="SSF46785">
    <property type="entry name" value="Winged helix' DNA-binding domain"/>
    <property type="match status" value="1"/>
</dbReference>
<proteinExistence type="predicted"/>
<dbReference type="PROSITE" id="PS01332">
    <property type="entry name" value="HTH_RRF2_1"/>
    <property type="match status" value="1"/>
</dbReference>
<dbReference type="InterPro" id="IPR030489">
    <property type="entry name" value="TR_Rrf2-type_CS"/>
</dbReference>
<sequence>MKMSDGVEWAIHCVMLLGALPPSATLSGKALAEFHGIPESYLLKHLKMLVTNGILESVPGPRGGYRLARQTKDITLLDIVQAVDGKRPAFRCTEIRRRGPCALGDGAYPRCCGVNRAMMRAEQAYRDALAEATMKDITDEFMANADPRIVPLGENWLEENTRTPKS</sequence>
<dbReference type="PANTHER" id="PTHR33221:SF13">
    <property type="entry name" value="TRANSCRIPTIONAL REGULATOR-RELATED"/>
    <property type="match status" value="1"/>
</dbReference>
<dbReference type="InterPro" id="IPR036390">
    <property type="entry name" value="WH_DNA-bd_sf"/>
</dbReference>
<dbReference type="NCBIfam" id="TIGR00738">
    <property type="entry name" value="rrf2_super"/>
    <property type="match status" value="1"/>
</dbReference>
<comment type="caution">
    <text evidence="1">The sequence shown here is derived from an EMBL/GenBank/DDBJ whole genome shotgun (WGS) entry which is preliminary data.</text>
</comment>
<keyword evidence="2" id="KW-1185">Reference proteome</keyword>
<dbReference type="PANTHER" id="PTHR33221">
    <property type="entry name" value="WINGED HELIX-TURN-HELIX TRANSCRIPTIONAL REGULATOR, RRF2 FAMILY"/>
    <property type="match status" value="1"/>
</dbReference>
<dbReference type="RefSeq" id="WP_271087666.1">
    <property type="nucleotide sequence ID" value="NZ_JAPJZH010000001.1"/>
</dbReference>
<evidence type="ECO:0000313" key="1">
    <source>
        <dbReference type="EMBL" id="MDA4844143.1"/>
    </source>
</evidence>
<reference evidence="1" key="1">
    <citation type="submission" date="2022-11" db="EMBL/GenBank/DDBJ databases">
        <title>Hoeflea poritis sp. nov., isolated from scleractinian coral Porites lutea.</title>
        <authorList>
            <person name="Zhang G."/>
            <person name="Wei Q."/>
            <person name="Cai L."/>
        </authorList>
    </citation>
    <scope>NUCLEOTIDE SEQUENCE</scope>
    <source>
        <strain evidence="1">E7-10</strain>
    </source>
</reference>
<dbReference type="Proteomes" id="UP001148313">
    <property type="component" value="Unassembled WGS sequence"/>
</dbReference>
<organism evidence="1 2">
    <name type="scientific">Hoeflea poritis</name>
    <dbReference type="NCBI Taxonomy" id="2993659"/>
    <lineage>
        <taxon>Bacteria</taxon>
        <taxon>Pseudomonadati</taxon>
        <taxon>Pseudomonadota</taxon>
        <taxon>Alphaproteobacteria</taxon>
        <taxon>Hyphomicrobiales</taxon>
        <taxon>Rhizobiaceae</taxon>
        <taxon>Hoeflea</taxon>
    </lineage>
</organism>
<evidence type="ECO:0000313" key="2">
    <source>
        <dbReference type="Proteomes" id="UP001148313"/>
    </source>
</evidence>
<dbReference type="Gene3D" id="1.10.10.10">
    <property type="entry name" value="Winged helix-like DNA-binding domain superfamily/Winged helix DNA-binding domain"/>
    <property type="match status" value="1"/>
</dbReference>
<accession>A0ABT4VHG1</accession>
<gene>
    <name evidence="1" type="ORF">OOZ53_02230</name>
</gene>
<dbReference type="EMBL" id="JAPJZH010000001">
    <property type="protein sequence ID" value="MDA4844143.1"/>
    <property type="molecule type" value="Genomic_DNA"/>
</dbReference>
<dbReference type="PROSITE" id="PS51197">
    <property type="entry name" value="HTH_RRF2_2"/>
    <property type="match status" value="1"/>
</dbReference>
<name>A0ABT4VHG1_9HYPH</name>